<dbReference type="EMBL" id="RFFG01000060">
    <property type="protein sequence ID" value="RMI39977.1"/>
    <property type="molecule type" value="Genomic_DNA"/>
</dbReference>
<organism evidence="2 3">
    <name type="scientific">Actinomadura harenae</name>
    <dbReference type="NCBI Taxonomy" id="2483351"/>
    <lineage>
        <taxon>Bacteria</taxon>
        <taxon>Bacillati</taxon>
        <taxon>Actinomycetota</taxon>
        <taxon>Actinomycetes</taxon>
        <taxon>Streptosporangiales</taxon>
        <taxon>Thermomonosporaceae</taxon>
        <taxon>Actinomadura</taxon>
    </lineage>
</organism>
<sequence length="71" mass="7563">MERASGVGPNRSRRGVDIADSADLEATEIPHDDLVTSGDVDVDLSDHNALLTSLVNHAAPYLVRPISQAQL</sequence>
<name>A0A3M2LRE6_9ACTN</name>
<evidence type="ECO:0000313" key="2">
    <source>
        <dbReference type="EMBL" id="RMI39977.1"/>
    </source>
</evidence>
<dbReference type="AlphaFoldDB" id="A0A3M2LRE6"/>
<comment type="caution">
    <text evidence="2">The sequence shown here is derived from an EMBL/GenBank/DDBJ whole genome shotgun (WGS) entry which is preliminary data.</text>
</comment>
<evidence type="ECO:0000256" key="1">
    <source>
        <dbReference type="SAM" id="MobiDB-lite"/>
    </source>
</evidence>
<dbReference type="Proteomes" id="UP000282674">
    <property type="component" value="Unassembled WGS sequence"/>
</dbReference>
<gene>
    <name evidence="2" type="ORF">EBO15_28200</name>
</gene>
<accession>A0A3M2LRE6</accession>
<feature type="region of interest" description="Disordered" evidence="1">
    <location>
        <begin position="1"/>
        <end position="24"/>
    </location>
</feature>
<evidence type="ECO:0000313" key="3">
    <source>
        <dbReference type="Proteomes" id="UP000282674"/>
    </source>
</evidence>
<keyword evidence="3" id="KW-1185">Reference proteome</keyword>
<proteinExistence type="predicted"/>
<protein>
    <submittedName>
        <fullName evidence="2">Uncharacterized protein</fullName>
    </submittedName>
</protein>
<reference evidence="2 3" key="1">
    <citation type="submission" date="2018-10" db="EMBL/GenBank/DDBJ databases">
        <title>Isolation from soil.</title>
        <authorList>
            <person name="Hu J."/>
        </authorList>
    </citation>
    <scope>NUCLEOTIDE SEQUENCE [LARGE SCALE GENOMIC DNA]</scope>
    <source>
        <strain evidence="2 3">NEAU-Ht49</strain>
    </source>
</reference>